<dbReference type="GO" id="GO:0006950">
    <property type="term" value="P:response to stress"/>
    <property type="evidence" value="ECO:0007669"/>
    <property type="project" value="TreeGrafter"/>
</dbReference>
<keyword evidence="6" id="KW-1185">Reference proteome</keyword>
<dbReference type="PANTHER" id="PTHR33164:SF64">
    <property type="entry name" value="TRANSCRIPTIONAL REGULATOR SLYA"/>
    <property type="match status" value="1"/>
</dbReference>
<name>A0A9Y2MXA7_9PSEU</name>
<dbReference type="Gene3D" id="1.10.10.10">
    <property type="entry name" value="Winged helix-like DNA-binding domain superfamily/Winged helix DNA-binding domain"/>
    <property type="match status" value="1"/>
</dbReference>
<dbReference type="GO" id="GO:0003700">
    <property type="term" value="F:DNA-binding transcription factor activity"/>
    <property type="evidence" value="ECO:0007669"/>
    <property type="project" value="InterPro"/>
</dbReference>
<dbReference type="SMART" id="SM00347">
    <property type="entry name" value="HTH_MARR"/>
    <property type="match status" value="1"/>
</dbReference>
<evidence type="ECO:0000256" key="2">
    <source>
        <dbReference type="ARBA" id="ARBA00023125"/>
    </source>
</evidence>
<dbReference type="InterPro" id="IPR036390">
    <property type="entry name" value="WH_DNA-bd_sf"/>
</dbReference>
<keyword evidence="2" id="KW-0238">DNA-binding</keyword>
<feature type="domain" description="HTH marR-type" evidence="4">
    <location>
        <begin position="12"/>
        <end position="147"/>
    </location>
</feature>
<dbReference type="Proteomes" id="UP001236014">
    <property type="component" value="Chromosome"/>
</dbReference>
<dbReference type="AlphaFoldDB" id="A0A9Y2MXA7"/>
<evidence type="ECO:0000313" key="6">
    <source>
        <dbReference type="Proteomes" id="UP001236014"/>
    </source>
</evidence>
<keyword evidence="3" id="KW-0804">Transcription</keyword>
<reference evidence="5 6" key="1">
    <citation type="submission" date="2023-06" db="EMBL/GenBank/DDBJ databases">
        <authorList>
            <person name="Oyuntsetseg B."/>
            <person name="Kim S.B."/>
        </authorList>
    </citation>
    <scope>NUCLEOTIDE SEQUENCE [LARGE SCALE GENOMIC DNA]</scope>
    <source>
        <strain evidence="5 6">2-15</strain>
    </source>
</reference>
<proteinExistence type="predicted"/>
<dbReference type="InterPro" id="IPR000835">
    <property type="entry name" value="HTH_MarR-typ"/>
</dbReference>
<dbReference type="PANTHER" id="PTHR33164">
    <property type="entry name" value="TRANSCRIPTIONAL REGULATOR, MARR FAMILY"/>
    <property type="match status" value="1"/>
</dbReference>
<dbReference type="KEGG" id="acab:QRX50_15675"/>
<dbReference type="InterPro" id="IPR036388">
    <property type="entry name" value="WH-like_DNA-bd_sf"/>
</dbReference>
<protein>
    <submittedName>
        <fullName evidence="5">MarR family winged helix-turn-helix transcriptional regulator</fullName>
    </submittedName>
</protein>
<dbReference type="InterPro" id="IPR039422">
    <property type="entry name" value="MarR/SlyA-like"/>
</dbReference>
<dbReference type="SUPFAM" id="SSF46785">
    <property type="entry name" value="Winged helix' DNA-binding domain"/>
    <property type="match status" value="1"/>
</dbReference>
<dbReference type="Pfam" id="PF01047">
    <property type="entry name" value="MarR"/>
    <property type="match status" value="1"/>
</dbReference>
<keyword evidence="1" id="KW-0805">Transcription regulation</keyword>
<dbReference type="EMBL" id="CP127294">
    <property type="protein sequence ID" value="WIX82091.1"/>
    <property type="molecule type" value="Genomic_DNA"/>
</dbReference>
<evidence type="ECO:0000313" key="5">
    <source>
        <dbReference type="EMBL" id="WIX82091.1"/>
    </source>
</evidence>
<accession>A0A9Y2MXA7</accession>
<evidence type="ECO:0000256" key="1">
    <source>
        <dbReference type="ARBA" id="ARBA00023015"/>
    </source>
</evidence>
<evidence type="ECO:0000259" key="4">
    <source>
        <dbReference type="PROSITE" id="PS50995"/>
    </source>
</evidence>
<dbReference type="PROSITE" id="PS50995">
    <property type="entry name" value="HTH_MARR_2"/>
    <property type="match status" value="1"/>
</dbReference>
<evidence type="ECO:0000256" key="3">
    <source>
        <dbReference type="ARBA" id="ARBA00023163"/>
    </source>
</evidence>
<gene>
    <name evidence="5" type="ORF">QRX50_15675</name>
</gene>
<sequence length="147" mass="15806">MTAPESRLPGPDASPGFLLWRATLAWQRVMRAALAPHDLTHVQFVLLTTTWWLTRSGEPPTQRRLAEQAGTDTMMTSQVVRKLADRGLLTRADDPADARAKRVQLTGAGSALVAKALHDVEGADARFFGGLGERTGGFVSALAELGT</sequence>
<dbReference type="RefSeq" id="WP_285972668.1">
    <property type="nucleotide sequence ID" value="NZ_CP127294.1"/>
</dbReference>
<organism evidence="5 6">
    <name type="scientific">Amycolatopsis carbonis</name>
    <dbReference type="NCBI Taxonomy" id="715471"/>
    <lineage>
        <taxon>Bacteria</taxon>
        <taxon>Bacillati</taxon>
        <taxon>Actinomycetota</taxon>
        <taxon>Actinomycetes</taxon>
        <taxon>Pseudonocardiales</taxon>
        <taxon>Pseudonocardiaceae</taxon>
        <taxon>Amycolatopsis</taxon>
    </lineage>
</organism>
<dbReference type="GO" id="GO:0003677">
    <property type="term" value="F:DNA binding"/>
    <property type="evidence" value="ECO:0007669"/>
    <property type="project" value="UniProtKB-KW"/>
</dbReference>